<evidence type="ECO:0000256" key="3">
    <source>
        <dbReference type="ARBA" id="ARBA00023163"/>
    </source>
</evidence>
<dbReference type="Pfam" id="PF22200">
    <property type="entry name" value="ExsA_N"/>
    <property type="match status" value="1"/>
</dbReference>
<keyword evidence="1" id="KW-0805">Transcription regulation</keyword>
<accession>A0A3D8HE50</accession>
<proteinExistence type="predicted"/>
<evidence type="ECO:0000313" key="6">
    <source>
        <dbReference type="EMBL" id="RDU48827.1"/>
    </source>
</evidence>
<reference evidence="5 8" key="2">
    <citation type="submission" date="2020-08" db="EMBL/GenBank/DDBJ databases">
        <title>Genome public.</title>
        <authorList>
            <person name="Liu C."/>
            <person name="Sun Q."/>
        </authorList>
    </citation>
    <scope>NUCLEOTIDE SEQUENCE [LARGE SCALE GENOMIC DNA]</scope>
    <source>
        <strain evidence="5 8">426_9</strain>
    </source>
</reference>
<dbReference type="EMBL" id="QREV01000028">
    <property type="protein sequence ID" value="RDU48827.1"/>
    <property type="molecule type" value="Genomic_DNA"/>
</dbReference>
<dbReference type="Pfam" id="PF12833">
    <property type="entry name" value="HTH_18"/>
    <property type="match status" value="1"/>
</dbReference>
<dbReference type="SUPFAM" id="SSF46689">
    <property type="entry name" value="Homeodomain-like"/>
    <property type="match status" value="1"/>
</dbReference>
<evidence type="ECO:0000256" key="1">
    <source>
        <dbReference type="ARBA" id="ARBA00023015"/>
    </source>
</evidence>
<dbReference type="PANTHER" id="PTHR43280">
    <property type="entry name" value="ARAC-FAMILY TRANSCRIPTIONAL REGULATOR"/>
    <property type="match status" value="1"/>
</dbReference>
<dbReference type="Proteomes" id="UP000629596">
    <property type="component" value="Unassembled WGS sequence"/>
</dbReference>
<keyword evidence="3" id="KW-0804">Transcription</keyword>
<keyword evidence="8" id="KW-1185">Reference proteome</keyword>
<dbReference type="InterPro" id="IPR054015">
    <property type="entry name" value="ExsA-like_N"/>
</dbReference>
<evidence type="ECO:0000256" key="2">
    <source>
        <dbReference type="ARBA" id="ARBA00023125"/>
    </source>
</evidence>
<comment type="caution">
    <text evidence="6">The sequence shown here is derived from an EMBL/GenBank/DDBJ whole genome shotgun (WGS) entry which is preliminary data.</text>
</comment>
<sequence>MDTKSGIVVYNYMDTFYCCLVEKDKWCEEMVTEHMLVYICSGELELISPEKRYHLKKGDAFFLKRNHMLRKIKKPSRNGEPFKGLFLQLKTPFLKTLLSENQITVPLVNNSHLAKSVYVLLEKHPFLKGLFMSLEQYFDARQYPSKELMEAKLKEAVFVLLQLKPELGSVLFDFAEPWKIDLADFMTKNYKCDLSIEEFAHYTGRSLSSFKKDFFCVFNNTPSRWLIKKRLEEAKCLITEKGEKPAEVYLKVGFKNLSHFSTAYKKEFGFPPSVINSTAI</sequence>
<evidence type="ECO:0000313" key="8">
    <source>
        <dbReference type="Proteomes" id="UP000629596"/>
    </source>
</evidence>
<dbReference type="Proteomes" id="UP000256321">
    <property type="component" value="Unassembled WGS sequence"/>
</dbReference>
<dbReference type="RefSeq" id="WP_115499921.1">
    <property type="nucleotide sequence ID" value="NZ_JACRTI010000028.1"/>
</dbReference>
<gene>
    <name evidence="6" type="ORF">DWU89_12200</name>
    <name evidence="5" type="ORF">H8784_11895</name>
</gene>
<dbReference type="Gene3D" id="1.10.10.60">
    <property type="entry name" value="Homeodomain-like"/>
    <property type="match status" value="1"/>
</dbReference>
<name>A0A3D8HE50_9BACT</name>
<dbReference type="GO" id="GO:0043565">
    <property type="term" value="F:sequence-specific DNA binding"/>
    <property type="evidence" value="ECO:0007669"/>
    <property type="project" value="InterPro"/>
</dbReference>
<dbReference type="GO" id="GO:0003700">
    <property type="term" value="F:DNA-binding transcription factor activity"/>
    <property type="evidence" value="ECO:0007669"/>
    <property type="project" value="InterPro"/>
</dbReference>
<dbReference type="InterPro" id="IPR009057">
    <property type="entry name" value="Homeodomain-like_sf"/>
</dbReference>
<dbReference type="PROSITE" id="PS01124">
    <property type="entry name" value="HTH_ARAC_FAMILY_2"/>
    <property type="match status" value="1"/>
</dbReference>
<feature type="domain" description="HTH araC/xylS-type" evidence="4">
    <location>
        <begin position="180"/>
        <end position="278"/>
    </location>
</feature>
<dbReference type="SMART" id="SM00342">
    <property type="entry name" value="HTH_ARAC"/>
    <property type="match status" value="1"/>
</dbReference>
<keyword evidence="2" id="KW-0238">DNA-binding</keyword>
<evidence type="ECO:0000259" key="4">
    <source>
        <dbReference type="PROSITE" id="PS01124"/>
    </source>
</evidence>
<protein>
    <submittedName>
        <fullName evidence="6">AraC family transcriptional regulator</fullName>
    </submittedName>
    <submittedName>
        <fullName evidence="5">Helix-turn-helix transcriptional regulator</fullName>
    </submittedName>
</protein>
<dbReference type="PANTHER" id="PTHR43280:SF2">
    <property type="entry name" value="HTH-TYPE TRANSCRIPTIONAL REGULATOR EXSA"/>
    <property type="match status" value="1"/>
</dbReference>
<evidence type="ECO:0000313" key="5">
    <source>
        <dbReference type="EMBL" id="MBC8602412.1"/>
    </source>
</evidence>
<reference evidence="6 7" key="1">
    <citation type="submission" date="2018-07" db="EMBL/GenBank/DDBJ databases">
        <title>Parabacteroides acidifaciens nov. sp., isolated from human feces.</title>
        <authorList>
            <person name="Wang Y.J."/>
        </authorList>
    </citation>
    <scope>NUCLEOTIDE SEQUENCE [LARGE SCALE GENOMIC DNA]</scope>
    <source>
        <strain evidence="6 7">426-9</strain>
    </source>
</reference>
<evidence type="ECO:0000313" key="7">
    <source>
        <dbReference type="Proteomes" id="UP000256321"/>
    </source>
</evidence>
<dbReference type="InterPro" id="IPR018060">
    <property type="entry name" value="HTH_AraC"/>
</dbReference>
<dbReference type="AlphaFoldDB" id="A0A3D8HE50"/>
<dbReference type="EMBL" id="JACRTI010000028">
    <property type="protein sequence ID" value="MBC8602412.1"/>
    <property type="molecule type" value="Genomic_DNA"/>
</dbReference>
<organism evidence="6 7">
    <name type="scientific">Parabacteroides acidifaciens</name>
    <dbReference type="NCBI Taxonomy" id="2290935"/>
    <lineage>
        <taxon>Bacteria</taxon>
        <taxon>Pseudomonadati</taxon>
        <taxon>Bacteroidota</taxon>
        <taxon>Bacteroidia</taxon>
        <taxon>Bacteroidales</taxon>
        <taxon>Tannerellaceae</taxon>
        <taxon>Parabacteroides</taxon>
    </lineage>
</organism>